<organism evidence="1 2">
    <name type="scientific">Zizania palustris</name>
    <name type="common">Northern wild rice</name>
    <dbReference type="NCBI Taxonomy" id="103762"/>
    <lineage>
        <taxon>Eukaryota</taxon>
        <taxon>Viridiplantae</taxon>
        <taxon>Streptophyta</taxon>
        <taxon>Embryophyta</taxon>
        <taxon>Tracheophyta</taxon>
        <taxon>Spermatophyta</taxon>
        <taxon>Magnoliopsida</taxon>
        <taxon>Liliopsida</taxon>
        <taxon>Poales</taxon>
        <taxon>Poaceae</taxon>
        <taxon>BOP clade</taxon>
        <taxon>Oryzoideae</taxon>
        <taxon>Oryzeae</taxon>
        <taxon>Zizaniinae</taxon>
        <taxon>Zizania</taxon>
    </lineage>
</organism>
<reference evidence="1" key="2">
    <citation type="submission" date="2021-02" db="EMBL/GenBank/DDBJ databases">
        <authorList>
            <person name="Kimball J.A."/>
            <person name="Haas M.W."/>
            <person name="Macchietto M."/>
            <person name="Kono T."/>
            <person name="Duquette J."/>
            <person name="Shao M."/>
        </authorList>
    </citation>
    <scope>NUCLEOTIDE SEQUENCE</scope>
    <source>
        <tissue evidence="1">Fresh leaf tissue</tissue>
    </source>
</reference>
<name>A0A8J5T5G5_ZIZPA</name>
<proteinExistence type="predicted"/>
<gene>
    <name evidence="1" type="ORF">GUJ93_ZPchr0007g5035</name>
</gene>
<evidence type="ECO:0000313" key="1">
    <source>
        <dbReference type="EMBL" id="KAG8079947.1"/>
    </source>
</evidence>
<protein>
    <submittedName>
        <fullName evidence="1">Uncharacterized protein</fullName>
    </submittedName>
</protein>
<evidence type="ECO:0000313" key="2">
    <source>
        <dbReference type="Proteomes" id="UP000729402"/>
    </source>
</evidence>
<keyword evidence="2" id="KW-1185">Reference proteome</keyword>
<dbReference type="Proteomes" id="UP000729402">
    <property type="component" value="Unassembled WGS sequence"/>
</dbReference>
<sequence>MRAGGRGTWEGEAGYVGERAWPRSTRRRRRAAASRAARALVDSSARRVPWWAASHASRFGSRPLERLVPRGAFRRGHWLLAPGARAA</sequence>
<dbReference type="EMBL" id="JAAALK010000282">
    <property type="protein sequence ID" value="KAG8079947.1"/>
    <property type="molecule type" value="Genomic_DNA"/>
</dbReference>
<accession>A0A8J5T5G5</accession>
<comment type="caution">
    <text evidence="1">The sequence shown here is derived from an EMBL/GenBank/DDBJ whole genome shotgun (WGS) entry which is preliminary data.</text>
</comment>
<dbReference type="AlphaFoldDB" id="A0A8J5T5G5"/>
<reference evidence="1" key="1">
    <citation type="journal article" date="2021" name="bioRxiv">
        <title>Whole Genome Assembly and Annotation of Northern Wild Rice, Zizania palustris L., Supports a Whole Genome Duplication in the Zizania Genus.</title>
        <authorList>
            <person name="Haas M."/>
            <person name="Kono T."/>
            <person name="Macchietto M."/>
            <person name="Millas R."/>
            <person name="McGilp L."/>
            <person name="Shao M."/>
            <person name="Duquette J."/>
            <person name="Hirsch C.N."/>
            <person name="Kimball J."/>
        </authorList>
    </citation>
    <scope>NUCLEOTIDE SEQUENCE</scope>
    <source>
        <tissue evidence="1">Fresh leaf tissue</tissue>
    </source>
</reference>